<evidence type="ECO:0000256" key="1">
    <source>
        <dbReference type="SAM" id="MobiDB-lite"/>
    </source>
</evidence>
<evidence type="ECO:0000313" key="4">
    <source>
        <dbReference type="Proteomes" id="UP001379533"/>
    </source>
</evidence>
<feature type="region of interest" description="Disordered" evidence="1">
    <location>
        <begin position="27"/>
        <end position="49"/>
    </location>
</feature>
<keyword evidence="4" id="KW-1185">Reference proteome</keyword>
<proteinExistence type="predicted"/>
<feature type="chain" id="PRO_5046567500" evidence="2">
    <location>
        <begin position="22"/>
        <end position="111"/>
    </location>
</feature>
<gene>
    <name evidence="3" type="ORF">LZC95_01265</name>
</gene>
<feature type="signal peptide" evidence="2">
    <location>
        <begin position="1"/>
        <end position="21"/>
    </location>
</feature>
<reference evidence="3 4" key="1">
    <citation type="submission" date="2021-12" db="EMBL/GenBank/DDBJ databases">
        <title>Discovery of the Pendulisporaceae a myxobacterial family with distinct sporulation behavior and unique specialized metabolism.</title>
        <authorList>
            <person name="Garcia R."/>
            <person name="Popoff A."/>
            <person name="Bader C.D."/>
            <person name="Loehr J."/>
            <person name="Walesch S."/>
            <person name="Walt C."/>
            <person name="Boldt J."/>
            <person name="Bunk B."/>
            <person name="Haeckl F.J.F.P.J."/>
            <person name="Gunesch A.P."/>
            <person name="Birkelbach J."/>
            <person name="Nuebel U."/>
            <person name="Pietschmann T."/>
            <person name="Bach T."/>
            <person name="Mueller R."/>
        </authorList>
    </citation>
    <scope>NUCLEOTIDE SEQUENCE [LARGE SCALE GENOMIC DNA]</scope>
    <source>
        <strain evidence="3 4">MSr12523</strain>
    </source>
</reference>
<evidence type="ECO:0000313" key="3">
    <source>
        <dbReference type="EMBL" id="WXA95469.1"/>
    </source>
</evidence>
<dbReference type="RefSeq" id="WP_394846075.1">
    <property type="nucleotide sequence ID" value="NZ_CP089982.1"/>
</dbReference>
<keyword evidence="2" id="KW-0732">Signal</keyword>
<dbReference type="EMBL" id="CP089982">
    <property type="protein sequence ID" value="WXA95469.1"/>
    <property type="molecule type" value="Genomic_DNA"/>
</dbReference>
<protein>
    <submittedName>
        <fullName evidence="3">Uncharacterized protein</fullName>
    </submittedName>
</protein>
<dbReference type="Proteomes" id="UP001379533">
    <property type="component" value="Chromosome"/>
</dbReference>
<feature type="compositionally biased region" description="Polar residues" evidence="1">
    <location>
        <begin position="32"/>
        <end position="42"/>
    </location>
</feature>
<accession>A0ABZ2KF06</accession>
<evidence type="ECO:0000256" key="2">
    <source>
        <dbReference type="SAM" id="SignalP"/>
    </source>
</evidence>
<organism evidence="3 4">
    <name type="scientific">Pendulispora brunnea</name>
    <dbReference type="NCBI Taxonomy" id="2905690"/>
    <lineage>
        <taxon>Bacteria</taxon>
        <taxon>Pseudomonadati</taxon>
        <taxon>Myxococcota</taxon>
        <taxon>Myxococcia</taxon>
        <taxon>Myxococcales</taxon>
        <taxon>Sorangiineae</taxon>
        <taxon>Pendulisporaceae</taxon>
        <taxon>Pendulispora</taxon>
    </lineage>
</organism>
<name>A0ABZ2KF06_9BACT</name>
<sequence>MKRHFLSSILGAGFLVAVFTAGEARSVAATPDTHSTQTTQRCSEPAPEAAPANSTFQGCWSYFPQGPCRAVYRDAAGNATLCGKCGASGEPNPDGCSPIGDGTLEHGYWCS</sequence>